<dbReference type="EMBL" id="BMSX01000023">
    <property type="protein sequence ID" value="GGR47659.1"/>
    <property type="molecule type" value="Genomic_DNA"/>
</dbReference>
<sequence>MTQLEHHYAHLSEVLMHYTVAGEGEPLVLLHGYPQTWLCWEKTLPFLTDRFRVIMPDLRGLGDTSRPAGGYDKKTVAADVWELVHDRLGIEAFHLAGHDWGGVVAFRLAADHRDAVSRLAVVDVAIPGDGAPDIGQGGRRWHHRFLQTLDLPEALVEGREHHYLGWFWRNYGHRPDAIDPAHIAEYLRVYTSAGATRAGFAYYRSVTQDVADNTGLPPLDMPVLAVGGGTSWGRGTEVAVSCRTMAKDVTEVVIDECGHWVPDEQPEELAGHFRSFFTAARA</sequence>
<dbReference type="InterPro" id="IPR000073">
    <property type="entry name" value="AB_hydrolase_1"/>
</dbReference>
<dbReference type="InterPro" id="IPR029058">
    <property type="entry name" value="AB_hydrolase_fold"/>
</dbReference>
<evidence type="ECO:0000313" key="3">
    <source>
        <dbReference type="EMBL" id="GGR47659.1"/>
    </source>
</evidence>
<feature type="domain" description="AB hydrolase-1" evidence="2">
    <location>
        <begin position="26"/>
        <end position="264"/>
    </location>
</feature>
<name>A0A918FKK5_9ACTN</name>
<comment type="caution">
    <text evidence="3">The sequence shown here is derived from an EMBL/GenBank/DDBJ whole genome shotgun (WGS) entry which is preliminary data.</text>
</comment>
<dbReference type="RefSeq" id="WP_189942547.1">
    <property type="nucleotide sequence ID" value="NZ_BMSX01000023.1"/>
</dbReference>
<protein>
    <submittedName>
        <fullName evidence="3">Epoxide hydrolase</fullName>
    </submittedName>
</protein>
<dbReference type="InterPro" id="IPR000639">
    <property type="entry name" value="Epox_hydrolase-like"/>
</dbReference>
<dbReference type="Proteomes" id="UP000658320">
    <property type="component" value="Unassembled WGS sequence"/>
</dbReference>
<reference evidence="3" key="1">
    <citation type="journal article" date="2014" name="Int. J. Syst. Evol. Microbiol.">
        <title>Complete genome sequence of Corynebacterium casei LMG S-19264T (=DSM 44701T), isolated from a smear-ripened cheese.</title>
        <authorList>
            <consortium name="US DOE Joint Genome Institute (JGI-PGF)"/>
            <person name="Walter F."/>
            <person name="Albersmeier A."/>
            <person name="Kalinowski J."/>
            <person name="Ruckert C."/>
        </authorList>
    </citation>
    <scope>NUCLEOTIDE SEQUENCE</scope>
    <source>
        <strain evidence="3">JCM 4346</strain>
    </source>
</reference>
<evidence type="ECO:0000313" key="4">
    <source>
        <dbReference type="Proteomes" id="UP000658320"/>
    </source>
</evidence>
<dbReference type="PANTHER" id="PTHR43329">
    <property type="entry name" value="EPOXIDE HYDROLASE"/>
    <property type="match status" value="1"/>
</dbReference>
<keyword evidence="4" id="KW-1185">Reference proteome</keyword>
<dbReference type="PRINTS" id="PR00111">
    <property type="entry name" value="ABHYDROLASE"/>
</dbReference>
<reference evidence="3" key="2">
    <citation type="submission" date="2020-09" db="EMBL/GenBank/DDBJ databases">
        <authorList>
            <person name="Sun Q."/>
            <person name="Ohkuma M."/>
        </authorList>
    </citation>
    <scope>NUCLEOTIDE SEQUENCE</scope>
    <source>
        <strain evidence="3">JCM 4346</strain>
    </source>
</reference>
<dbReference type="SUPFAM" id="SSF53474">
    <property type="entry name" value="alpha/beta-Hydrolases"/>
    <property type="match status" value="1"/>
</dbReference>
<dbReference type="Gene3D" id="3.40.50.1820">
    <property type="entry name" value="alpha/beta hydrolase"/>
    <property type="match status" value="1"/>
</dbReference>
<accession>A0A918FKK5</accession>
<gene>
    <name evidence="3" type="ORF">GCM10010251_75890</name>
</gene>
<dbReference type="GO" id="GO:0016787">
    <property type="term" value="F:hydrolase activity"/>
    <property type="evidence" value="ECO:0007669"/>
    <property type="project" value="UniProtKB-KW"/>
</dbReference>
<dbReference type="PRINTS" id="PR00412">
    <property type="entry name" value="EPOXHYDRLASE"/>
</dbReference>
<dbReference type="AlphaFoldDB" id="A0A918FKK5"/>
<evidence type="ECO:0000259" key="2">
    <source>
        <dbReference type="Pfam" id="PF00561"/>
    </source>
</evidence>
<proteinExistence type="predicted"/>
<organism evidence="3 4">
    <name type="scientific">Streptomyces aurantiogriseus</name>
    <dbReference type="NCBI Taxonomy" id="66870"/>
    <lineage>
        <taxon>Bacteria</taxon>
        <taxon>Bacillati</taxon>
        <taxon>Actinomycetota</taxon>
        <taxon>Actinomycetes</taxon>
        <taxon>Kitasatosporales</taxon>
        <taxon>Streptomycetaceae</taxon>
        <taxon>Streptomyces</taxon>
    </lineage>
</organism>
<dbReference type="Pfam" id="PF00561">
    <property type="entry name" value="Abhydrolase_1"/>
    <property type="match status" value="1"/>
</dbReference>
<keyword evidence="1 3" id="KW-0378">Hydrolase</keyword>
<evidence type="ECO:0000256" key="1">
    <source>
        <dbReference type="ARBA" id="ARBA00022801"/>
    </source>
</evidence>